<name>A0A2V5IER3_9EURO</name>
<keyword evidence="2" id="KW-1185">Reference proteome</keyword>
<sequence>MASIPDSPLGVSSSRLALVDRFPPTTYTGLKDLNKLIVARRDQLYQKVEGASQYLSFKDVSPQQFDYIVEREEGLSGHVRLNHFRDIETLVVKISARETERAHATFWSLFIRASYRMGMDEDETCGLGATTFWGPTGSAKETDCSFTNLHSRSGQWPIWVIEAAIRSSDSMLRLRAAAAWWAAHSAGDVKLVFLIEVNRETKEVIVEQHVPVRWNYPNTRSHSGSGAGPAWKASRVSTATIRTQGVDSPTIQGGPLVLEFESVFERAPNPPLEQDIVISETKLLEWAVRFSK</sequence>
<dbReference type="EMBL" id="KZ825475">
    <property type="protein sequence ID" value="PYI34581.1"/>
    <property type="molecule type" value="Genomic_DNA"/>
</dbReference>
<gene>
    <name evidence="1" type="ORF">BP00DRAFT_56081</name>
</gene>
<protein>
    <submittedName>
        <fullName evidence="1">Uncharacterized protein</fullName>
    </submittedName>
</protein>
<organism evidence="1 2">
    <name type="scientific">Aspergillus indologenus CBS 114.80</name>
    <dbReference type="NCBI Taxonomy" id="1450541"/>
    <lineage>
        <taxon>Eukaryota</taxon>
        <taxon>Fungi</taxon>
        <taxon>Dikarya</taxon>
        <taxon>Ascomycota</taxon>
        <taxon>Pezizomycotina</taxon>
        <taxon>Eurotiomycetes</taxon>
        <taxon>Eurotiomycetidae</taxon>
        <taxon>Eurotiales</taxon>
        <taxon>Aspergillaceae</taxon>
        <taxon>Aspergillus</taxon>
        <taxon>Aspergillus subgen. Circumdati</taxon>
    </lineage>
</organism>
<reference evidence="1 2" key="1">
    <citation type="submission" date="2018-02" db="EMBL/GenBank/DDBJ databases">
        <title>The genomes of Aspergillus section Nigri reveals drivers in fungal speciation.</title>
        <authorList>
            <consortium name="DOE Joint Genome Institute"/>
            <person name="Vesth T.C."/>
            <person name="Nybo J."/>
            <person name="Theobald S."/>
            <person name="Brandl J."/>
            <person name="Frisvad J.C."/>
            <person name="Nielsen K.F."/>
            <person name="Lyhne E.K."/>
            <person name="Kogle M.E."/>
            <person name="Kuo A."/>
            <person name="Riley R."/>
            <person name="Clum A."/>
            <person name="Nolan M."/>
            <person name="Lipzen A."/>
            <person name="Salamov A."/>
            <person name="Henrissat B."/>
            <person name="Wiebenga A."/>
            <person name="De vries R.P."/>
            <person name="Grigoriev I.V."/>
            <person name="Mortensen U.H."/>
            <person name="Andersen M.R."/>
            <person name="Baker S.E."/>
        </authorList>
    </citation>
    <scope>NUCLEOTIDE SEQUENCE [LARGE SCALE GENOMIC DNA]</scope>
    <source>
        <strain evidence="1 2">CBS 114.80</strain>
    </source>
</reference>
<evidence type="ECO:0000313" key="1">
    <source>
        <dbReference type="EMBL" id="PYI34581.1"/>
    </source>
</evidence>
<proteinExistence type="predicted"/>
<accession>A0A2V5IER3</accession>
<dbReference type="AlphaFoldDB" id="A0A2V5IER3"/>
<dbReference type="Proteomes" id="UP000248817">
    <property type="component" value="Unassembled WGS sequence"/>
</dbReference>
<evidence type="ECO:0000313" key="2">
    <source>
        <dbReference type="Proteomes" id="UP000248817"/>
    </source>
</evidence>